<comment type="caution">
    <text evidence="2">The sequence shown here is derived from an EMBL/GenBank/DDBJ whole genome shotgun (WGS) entry which is preliminary data.</text>
</comment>
<dbReference type="EMBL" id="JBHSNZ010000001">
    <property type="protein sequence ID" value="MFC5805969.1"/>
    <property type="molecule type" value="Genomic_DNA"/>
</dbReference>
<dbReference type="PANTHER" id="PTHR43792">
    <property type="entry name" value="GNAT FAMILY, PUTATIVE (AFU_ORTHOLOGUE AFUA_3G00765)-RELATED-RELATED"/>
    <property type="match status" value="1"/>
</dbReference>
<dbReference type="InterPro" id="IPR000182">
    <property type="entry name" value="GNAT_dom"/>
</dbReference>
<dbReference type="InterPro" id="IPR016181">
    <property type="entry name" value="Acyl_CoA_acyltransferase"/>
</dbReference>
<dbReference type="RefSeq" id="WP_334314086.1">
    <property type="nucleotide sequence ID" value="NZ_JAQOSL010000012.1"/>
</dbReference>
<proteinExistence type="predicted"/>
<reference evidence="3" key="1">
    <citation type="journal article" date="2019" name="Int. J. Syst. Evol. Microbiol.">
        <title>The Global Catalogue of Microorganisms (GCM) 10K type strain sequencing project: providing services to taxonomists for standard genome sequencing and annotation.</title>
        <authorList>
            <consortium name="The Broad Institute Genomics Platform"/>
            <consortium name="The Broad Institute Genome Sequencing Center for Infectious Disease"/>
            <person name="Wu L."/>
            <person name="Ma J."/>
        </authorList>
    </citation>
    <scope>NUCLEOTIDE SEQUENCE [LARGE SCALE GENOMIC DNA]</scope>
    <source>
        <strain evidence="3">JCM 9918</strain>
    </source>
</reference>
<dbReference type="PROSITE" id="PS51186">
    <property type="entry name" value="GNAT"/>
    <property type="match status" value="1"/>
</dbReference>
<feature type="domain" description="N-acetyltransferase" evidence="1">
    <location>
        <begin position="30"/>
        <end position="195"/>
    </location>
</feature>
<sequence>MGGAGRGGSDVRLLMTYKDGERPVIETSRLTLRRWTEDDVVPLSRVNGDPAVMRWIGDGSVRDEEQTRAGIRAMEERWEATGSGIFALQERATGRLIGLAGLWTPDFLPELLPCVEAVWRLGRSSWGRGFGTEAAEAVMRFGFQQCGLDRIVGIVQKGNDASENIMKKLGMRRERDTTDPATGRALRVYELTRAECRPVD</sequence>
<dbReference type="Proteomes" id="UP001596112">
    <property type="component" value="Unassembled WGS sequence"/>
</dbReference>
<dbReference type="PANTHER" id="PTHR43792:SF1">
    <property type="entry name" value="N-ACETYLTRANSFERASE DOMAIN-CONTAINING PROTEIN"/>
    <property type="match status" value="1"/>
</dbReference>
<dbReference type="GO" id="GO:0016746">
    <property type="term" value="F:acyltransferase activity"/>
    <property type="evidence" value="ECO:0007669"/>
    <property type="project" value="UniProtKB-KW"/>
</dbReference>
<dbReference type="Pfam" id="PF13302">
    <property type="entry name" value="Acetyltransf_3"/>
    <property type="match status" value="1"/>
</dbReference>
<dbReference type="SUPFAM" id="SSF55729">
    <property type="entry name" value="Acyl-CoA N-acyltransferases (Nat)"/>
    <property type="match status" value="1"/>
</dbReference>
<dbReference type="EC" id="2.3.-.-" evidence="2"/>
<accession>A0ABW1AZ29</accession>
<protein>
    <submittedName>
        <fullName evidence="2">GNAT family N-acetyltransferase</fullName>
        <ecNumber evidence="2">2.3.-.-</ecNumber>
    </submittedName>
</protein>
<evidence type="ECO:0000313" key="3">
    <source>
        <dbReference type="Proteomes" id="UP001596112"/>
    </source>
</evidence>
<dbReference type="Gene3D" id="3.40.630.30">
    <property type="match status" value="1"/>
</dbReference>
<organism evidence="2 3">
    <name type="scientific">Streptomyces heilongjiangensis</name>
    <dbReference type="NCBI Taxonomy" id="945052"/>
    <lineage>
        <taxon>Bacteria</taxon>
        <taxon>Bacillati</taxon>
        <taxon>Actinomycetota</taxon>
        <taxon>Actinomycetes</taxon>
        <taxon>Kitasatosporales</taxon>
        <taxon>Streptomycetaceae</taxon>
        <taxon>Streptomyces</taxon>
    </lineage>
</organism>
<evidence type="ECO:0000313" key="2">
    <source>
        <dbReference type="EMBL" id="MFC5805969.1"/>
    </source>
</evidence>
<name>A0ABW1AZ29_9ACTN</name>
<keyword evidence="2" id="KW-0808">Transferase</keyword>
<gene>
    <name evidence="2" type="ORF">ACFQGO_00295</name>
</gene>
<keyword evidence="2" id="KW-0012">Acyltransferase</keyword>
<dbReference type="InterPro" id="IPR051531">
    <property type="entry name" value="N-acetyltransferase"/>
</dbReference>
<evidence type="ECO:0000259" key="1">
    <source>
        <dbReference type="PROSITE" id="PS51186"/>
    </source>
</evidence>
<keyword evidence="3" id="KW-1185">Reference proteome</keyword>